<dbReference type="WBParaSite" id="PSU_v2.g12412.t1">
    <property type="protein sequence ID" value="PSU_v2.g12412.t1"/>
    <property type="gene ID" value="PSU_v2.g12412"/>
</dbReference>
<keyword evidence="1" id="KW-1185">Reference proteome</keyword>
<proteinExistence type="predicted"/>
<dbReference type="Proteomes" id="UP000887577">
    <property type="component" value="Unplaced"/>
</dbReference>
<name>A0A914Y0V2_9BILA</name>
<sequence length="230" mass="25704">MLSENYGCPEEKCFLTVGLVLPKSPYSENGAFSCRDLAEKIAIAMSSTMTPEEKEAAFKKSDELVIRPERMHVSADLLKATWKAVLHRCTHQAQAFKAALGKPLDKKEVQNLDVIYEMIAQLNDVQFMLPQNMDTVIVGGTAKKMKNAINAHYWSIQSADESELRGKVVFGSKIKTVIYIPTEKLIYGDGAKIETAVAIIMQTLNYLDSCNNCQVIMLPVLRHLDHPEKV</sequence>
<evidence type="ECO:0000313" key="1">
    <source>
        <dbReference type="Proteomes" id="UP000887577"/>
    </source>
</evidence>
<protein>
    <submittedName>
        <fullName evidence="2">Uncharacterized protein</fullName>
    </submittedName>
</protein>
<organism evidence="1 2">
    <name type="scientific">Panagrolaimus superbus</name>
    <dbReference type="NCBI Taxonomy" id="310955"/>
    <lineage>
        <taxon>Eukaryota</taxon>
        <taxon>Metazoa</taxon>
        <taxon>Ecdysozoa</taxon>
        <taxon>Nematoda</taxon>
        <taxon>Chromadorea</taxon>
        <taxon>Rhabditida</taxon>
        <taxon>Tylenchina</taxon>
        <taxon>Panagrolaimomorpha</taxon>
        <taxon>Panagrolaimoidea</taxon>
        <taxon>Panagrolaimidae</taxon>
        <taxon>Panagrolaimus</taxon>
    </lineage>
</organism>
<evidence type="ECO:0000313" key="2">
    <source>
        <dbReference type="WBParaSite" id="PSU_v2.g12412.t1"/>
    </source>
</evidence>
<accession>A0A914Y0V2</accession>
<reference evidence="2" key="1">
    <citation type="submission" date="2022-11" db="UniProtKB">
        <authorList>
            <consortium name="WormBaseParasite"/>
        </authorList>
    </citation>
    <scope>IDENTIFICATION</scope>
</reference>
<dbReference type="AlphaFoldDB" id="A0A914Y0V2"/>